<feature type="domain" description="C2H2-type" evidence="6">
    <location>
        <begin position="167"/>
        <end position="195"/>
    </location>
</feature>
<dbReference type="SUPFAM" id="SSF57667">
    <property type="entry name" value="beta-beta-alpha zinc fingers"/>
    <property type="match status" value="2"/>
</dbReference>
<dbReference type="InterPro" id="IPR036236">
    <property type="entry name" value="Znf_C2H2_sf"/>
</dbReference>
<evidence type="ECO:0000256" key="4">
    <source>
        <dbReference type="ARBA" id="ARBA00022833"/>
    </source>
</evidence>
<reference evidence="7" key="1">
    <citation type="submission" date="2011-02" db="EMBL/GenBank/DDBJ databases">
        <title>The genome of the leaf-cutting ant Acromyrmex echinatior suggests key adaptations to social evolution and fungus farming.</title>
        <authorList>
            <person name="Nygaard S."/>
            <person name="Zhang G."/>
        </authorList>
    </citation>
    <scope>NUCLEOTIDE SEQUENCE</scope>
</reference>
<evidence type="ECO:0000256" key="5">
    <source>
        <dbReference type="PROSITE-ProRule" id="PRU00042"/>
    </source>
</evidence>
<name>F4WH54_ACREC</name>
<dbReference type="Proteomes" id="UP000007755">
    <property type="component" value="Unassembled WGS sequence"/>
</dbReference>
<dbReference type="EMBL" id="GL888148">
    <property type="protein sequence ID" value="EGI66533.1"/>
    <property type="molecule type" value="Genomic_DNA"/>
</dbReference>
<feature type="domain" description="C2H2-type" evidence="6">
    <location>
        <begin position="59"/>
        <end position="86"/>
    </location>
</feature>
<evidence type="ECO:0000256" key="3">
    <source>
        <dbReference type="ARBA" id="ARBA00022771"/>
    </source>
</evidence>
<dbReference type="Pfam" id="PF13909">
    <property type="entry name" value="zf-H2C2_5"/>
    <property type="match status" value="1"/>
</dbReference>
<dbReference type="OrthoDB" id="7545886at2759"/>
<keyword evidence="1" id="KW-0479">Metal-binding</keyword>
<dbReference type="PANTHER" id="PTHR24379">
    <property type="entry name" value="KRAB AND ZINC FINGER DOMAIN-CONTAINING"/>
    <property type="match status" value="1"/>
</dbReference>
<dbReference type="Pfam" id="PF00096">
    <property type="entry name" value="zf-C2H2"/>
    <property type="match status" value="2"/>
</dbReference>
<dbReference type="SMART" id="SM00355">
    <property type="entry name" value="ZnF_C2H2"/>
    <property type="match status" value="4"/>
</dbReference>
<feature type="domain" description="C2H2-type" evidence="6">
    <location>
        <begin position="138"/>
        <end position="165"/>
    </location>
</feature>
<accession>F4WH54</accession>
<sequence length="209" mass="24469">MAPCNTTPNIVRRCSTHRSDATGKNASESVPTRTWRKDYNRLVTNKSITSSREQNAKSFPCGNCNSVFSMKHNLQYHWRIECGQPPRYNCPYCAYRTKHPSNVRAHVRQIRPVAMQRFHAHSNQCVYNPDGAQQNRNYPCHKCGNAFTRKNNLYNHLKFQCGQLPRFNCPYCSYRTKHSSNVRSHIRRIHPNENVYVLDMSTKQDHQPR</sequence>
<keyword evidence="8" id="KW-1185">Reference proteome</keyword>
<proteinExistence type="predicted"/>
<dbReference type="AlphaFoldDB" id="F4WH54"/>
<dbReference type="InParanoid" id="F4WH54"/>
<evidence type="ECO:0000256" key="1">
    <source>
        <dbReference type="ARBA" id="ARBA00022723"/>
    </source>
</evidence>
<evidence type="ECO:0000256" key="2">
    <source>
        <dbReference type="ARBA" id="ARBA00022737"/>
    </source>
</evidence>
<evidence type="ECO:0000313" key="8">
    <source>
        <dbReference type="Proteomes" id="UP000007755"/>
    </source>
</evidence>
<dbReference type="Gene3D" id="3.30.160.60">
    <property type="entry name" value="Classic Zinc Finger"/>
    <property type="match status" value="3"/>
</dbReference>
<keyword evidence="2" id="KW-0677">Repeat</keyword>
<dbReference type="PANTHER" id="PTHR24379:SF121">
    <property type="entry name" value="C2H2-TYPE DOMAIN-CONTAINING PROTEIN"/>
    <property type="match status" value="1"/>
</dbReference>
<dbReference type="InterPro" id="IPR013087">
    <property type="entry name" value="Znf_C2H2_type"/>
</dbReference>
<dbReference type="PROSITE" id="PS50157">
    <property type="entry name" value="ZINC_FINGER_C2H2_2"/>
    <property type="match status" value="3"/>
</dbReference>
<dbReference type="GO" id="GO:0008270">
    <property type="term" value="F:zinc ion binding"/>
    <property type="evidence" value="ECO:0007669"/>
    <property type="project" value="UniProtKB-KW"/>
</dbReference>
<keyword evidence="3 5" id="KW-0863">Zinc-finger</keyword>
<organism evidence="8">
    <name type="scientific">Acromyrmex echinatior</name>
    <name type="common">Panamanian leafcutter ant</name>
    <name type="synonym">Acromyrmex octospinosus echinatior</name>
    <dbReference type="NCBI Taxonomy" id="103372"/>
    <lineage>
        <taxon>Eukaryota</taxon>
        <taxon>Metazoa</taxon>
        <taxon>Ecdysozoa</taxon>
        <taxon>Arthropoda</taxon>
        <taxon>Hexapoda</taxon>
        <taxon>Insecta</taxon>
        <taxon>Pterygota</taxon>
        <taxon>Neoptera</taxon>
        <taxon>Endopterygota</taxon>
        <taxon>Hymenoptera</taxon>
        <taxon>Apocrita</taxon>
        <taxon>Aculeata</taxon>
        <taxon>Formicoidea</taxon>
        <taxon>Formicidae</taxon>
        <taxon>Myrmicinae</taxon>
        <taxon>Acromyrmex</taxon>
    </lineage>
</organism>
<gene>
    <name evidence="7" type="ORF">G5I_05008</name>
</gene>
<evidence type="ECO:0000259" key="6">
    <source>
        <dbReference type="PROSITE" id="PS50157"/>
    </source>
</evidence>
<evidence type="ECO:0000313" key="7">
    <source>
        <dbReference type="EMBL" id="EGI66533.1"/>
    </source>
</evidence>
<keyword evidence="4" id="KW-0862">Zinc</keyword>
<protein>
    <submittedName>
        <fullName evidence="7">Longitudinals lacking protein, isoforms A/B/D/L</fullName>
    </submittedName>
</protein>